<feature type="domain" description="DUF7507" evidence="4">
    <location>
        <begin position="3099"/>
        <end position="3190"/>
    </location>
</feature>
<dbReference type="Pfam" id="PF24346">
    <property type="entry name" value="DUF7507"/>
    <property type="match status" value="27"/>
</dbReference>
<evidence type="ECO:0000259" key="3">
    <source>
        <dbReference type="Pfam" id="PF01345"/>
    </source>
</evidence>
<feature type="domain" description="DUF7507" evidence="4">
    <location>
        <begin position="2341"/>
        <end position="2427"/>
    </location>
</feature>
<feature type="domain" description="DUF7507" evidence="4">
    <location>
        <begin position="3427"/>
        <end position="3522"/>
    </location>
</feature>
<evidence type="ECO:0000256" key="1">
    <source>
        <dbReference type="SAM" id="MobiDB-lite"/>
    </source>
</evidence>
<dbReference type="Proteomes" id="UP001172738">
    <property type="component" value="Unassembled WGS sequence"/>
</dbReference>
<proteinExistence type="predicted"/>
<name>A0ABT8FYQ7_9MICO</name>
<feature type="domain" description="DUF7507" evidence="4">
    <location>
        <begin position="4101"/>
        <end position="4182"/>
    </location>
</feature>
<feature type="region of interest" description="Disordered" evidence="1">
    <location>
        <begin position="2554"/>
        <end position="2574"/>
    </location>
</feature>
<feature type="domain" description="DUF7507" evidence="4">
    <location>
        <begin position="2672"/>
        <end position="2756"/>
    </location>
</feature>
<feature type="region of interest" description="Disordered" evidence="1">
    <location>
        <begin position="3316"/>
        <end position="3343"/>
    </location>
</feature>
<dbReference type="InterPro" id="IPR001434">
    <property type="entry name" value="OmcB-like_DUF11"/>
</dbReference>
<feature type="domain" description="DUF7507" evidence="4">
    <location>
        <begin position="1664"/>
        <end position="1755"/>
    </location>
</feature>
<organism evidence="5 6">
    <name type="scientific">Demequina zhanjiangensis</name>
    <dbReference type="NCBI Taxonomy" id="3051659"/>
    <lineage>
        <taxon>Bacteria</taxon>
        <taxon>Bacillati</taxon>
        <taxon>Actinomycetota</taxon>
        <taxon>Actinomycetes</taxon>
        <taxon>Micrococcales</taxon>
        <taxon>Demequinaceae</taxon>
        <taxon>Demequina</taxon>
    </lineage>
</organism>
<keyword evidence="2" id="KW-0472">Membrane</keyword>
<feature type="domain" description="DUF7507" evidence="4">
    <location>
        <begin position="2014"/>
        <end position="2097"/>
    </location>
</feature>
<sequence>MRGTGTRRASSWTGLDHGIWRALTFAVVLSLALVGVTAVRSAEAAPIPTAATGTTLEPGAYIIDMGVNPQTYENALQAYGLVYALMIEHLIPVEWIIDPDKTTDGSQASTDVDLEYDGREFTSGPFVIRAEYAAEAKAVLDQWGGPDGTVLDGGGYFNAGDDGVVIVGPTTTAITAPVYTTLTNWPNAVLDNQNGSIGQAYYEAAFIPETTISAATGDEKIAYIFKDPVDLTTCDDLFVLPHADPSWEDHGSLVPWNAEGGYIWAGCHAVSVLENVSDPDDVDPDPELNFLTTEGLIDFGDHDDGTPPYTYTANGSDPIMQFVGSIDDAQTNGSEQIYLPSGDSSWNPGAKVLAWDPDHPDLDVSPGEAATLVYGRAYDDPSNGLVMYESGHDLDTGDEAAVAAIRAFLNFNLLSGIERGLEVSVDAPATIVAEETVTVSATITGGSPGYEYEWVSTCGGTFDPVEGTTDDGVVSAQFTAPPGAQDCQVKISVSDLCGRGGFDTTPTVVVERADLSLTKDDGLVSITPGGELTYTLTVTNNGPNDATDVTVVDDWPSAQLIYVRSTPSQGTCGYGGSQVECDLGDLAVDESATIEITGRVRADATGVIENTATVDAPQLDLVPGNNTDTDETVVSGLRLEKSADPTQIDVIGNGGDPVDVTFTFVVSNVGPGELSNVTITDPDVPECEPVYQSGDTNGDGILQVGEEWIFTCVAPVGEDLVNTATASAETEEGDPVTAEDSAEVDAIAPGITVDKSPDGQTVTDGGDVVFDITVTNTGDVDLEDVTVTDPEAPSCDRTLGALAVGESITYSCALSPAPAAPSSGVNTIEVTGTLPDGSGNVTDDDDASFDVVAGDLEITKVPVDCATDEPLDGPTYYPGDEVCYLITVTNTGDTTQTDVVLTDDLPTGVDHVETIVTAPVTLIDDGFDRDVNDDNTYDAGWTEYNDNDQAKDGDVRIESSADCPGGDGQCLRITDGDKGLQWQTDLSGVSSVDVSYEYTITRNNEAGRFFVGCWDGGGWQQLDAIDYADDSVLATPDGPFSVDLTGVAIPPACQISGGALGIVADVEVTTAPQVNTNNEVLFDEIVISAGAGGISDDFENYKSKAYFSTGLAPGWGEYRDNDPADRTAGDVASESQTTPGDDCSVTGDCAVKINKKDKGLVWPADYSSYGQCTVAFDYRITQIRDGDGVISIGGDNDDDAWIQADSILMDAVGDWTSFSTTISAADTPGLFGPTSRIGVATGADNDDNDHFSVDNLAIACMDTFTTTSHPTIVDEADGIDLAPGDDLTAKVTGTVNADGSPFPRELVNVAEVTSDQEPDPGQATAEIERVMPEIGLDKSVAPEFTEPGSDVTYTFEVTNEGNDPLENVEISDPDVPECVPTLDSGDANGDGVLDLDETWIYTCTVTVDETFTNTATATGDPVTPGSGEDEAVTDEDEATVEVIDSGIAIEKTADPLIVRPGGAVTYTYEVTLAEGTVESLNAVSVTDDRCAPVEGPTAGDTNGDSVLDDGETWIFTCTTTLDETTTNIAEASGTDRLGNLVTDDAEATVDVIDPAIAVDKTADPTVVSPGDEVTYSFEVTNPGNDPLSDVTIIDNKCSPLVPASGEPNPGDTNGDGLLDPGETWTYTCTTVVEDDVTNEVVVGGRDSLGRPWLDWDIAVVDVIAPSLDVSKTADQELVFPGESVTYTIVVFNDGDADFTTVDVVDDTCSPLVGPSGDGGELGVLEPGEAWEYTCTTTLDETTTNTVTVDATGPDGNAEGTDSDRVRVHDPLLDITKEASELLVDAGTPVTYTYTITNVSVCDEGDVVCELDNEIIDPVVTDDMCSPVDYVSGDIEGDGRLSIGETWTYECTAVITETTTNVASVTGSDPDGNLIPREPPTAEVTVEVTVPDLSLVKDVPVLTDDADGSGDISEGDTLTYTITATNTGNATLTDVVVIDTMLVPGSATCPVLEPGETCVLEGTYLVTAEDVAAGEIENSATGDSGETETVTTPPVVTPLPTPRLTVDKEPPVLTEDADGSGDISVGDTLTYTVTATNTGTANLTDVTVTDPLLTPSEVTCPTLAPGEECVLEGTYVVTEAAGLLGFILNSAVADSDQTGSTRDVIVTPLPRPALELAKDEPVLTEDADGSGDISEGDTLTYTVTATNTGTANLTDVTVSDPLLTPDSITCPLLAPGETCVLEGTYVVMADDVAAGSITNTAEGGGDQTGTITTPPVVTPVPRPELEVVKTGPVNADEDGSGDVSVGDTLTYTVTATNTGTANLTNATVTDPLLTPDSITCPTLAPGEECVLEGTYVVTADDVAAGEIRNTGVGGSDQTDEIESIVVTPVPTPRLDVEKTAPTLVVDADGSGDISVGDTLSYTVTATNTGSANLTNVVVTDSSLTPDSITCPTLAPGDECVLEGSYVVTEAAVALGFLINLGTADSDQTGSTRDLIVTPLPRPELEVVKTEPVNADEDGSGDVSVGDTLTYTVTATNTGTANLTNVTVTDSLLTPDSITCPTLAPGEECVLEGTYVVTADDVAAGEIRNTGVGDSDQTDEIESIVVTPVPIPGMSVVKSDPVNADEDGSGDISEGDTLTYTVTATNTGTSTLTDVVVSDPLLTPDTITCPLLAPGETCALEGTYVVTADDVAAGEIENTATGDSDQTDEIESIVVTPVPTPRLIVVKDVPELTDDADGSGDISEGDTLTYTVTATNTGTANLTNVTVSDPLLTPDSITCPTLAPGEECVLEGTYVVTAADVASGSITNTAEGGGDQTETITTPPIVTPVGTPDMEVVKTGPTNADEDGSGDVSEGDTLTYTVTVTNTGGSNLTNVVVSDPMLTPASITCDPVVPGGTCVLEGTYVVTADDVAAGSITNTGSGDSDQTDQIDSIVVTPVPLPDLAVQKDAPALTEDADGSGDISVGDTLTYTVTATNTGTANLTNVTVTDPLLTPSEITCPTLAPGETCVLEGSYVVTQTAVDLGFVLNSGVADSDQTGSTRDIVVTPVPRPRLEIVKDEPVLSADADGSGDISVGDTLTYTVTATNTGTANLTNVTVTDPLLTPSEITCPTLAPGETCVLEGSYVVTGDDVMAGSITNTGAGGGDQTETITTPPVVTPLPSPQLEVVKSDPVNADEDGSGDISVGDTLTYTVTATNTGEANLTNVVVSDPLLTPDSITCPTLAPGETCVLEGTYVVTAADVAAGEIDNTAFGGSDQTDEIESIVVTPVPYPELSIVKDPPANADEDGSGDISEGDTLTYTVTVTNTGTATVTNVVVSDPLLTPDSITCPTLAPGEQCVLEGTYVVTADDVAAGEIRNTGTGDGDQVGVITTPPVVTPVPEPGLEVVKTGPVNTDEDGSGDVSEGDTLTYTVTATNTGEANLTNVVVSDPLLTPDSITCPTLAPGETCVLEGTYVVTADDVAAGEIRNTGTGGSDQTDEVESIVVTPVPAPRLEVVKTGPVNADEDGSGDISVGDTLTYTVTATNTGTASLTDVVVSDPMLTPGSVTCALVAPGETCVLQGTYTVTADDVATGEIDNTATGGSDQTDEIESIVVTPLPFPDLALVKDVPVLTVDADGSGDISEGDTLTYTVTATNTGTANLTDVVVIDTMLTPGSETCPLVAPGETCVLEGTYTVTAEDVAAGEIENTATGSTDQTETITTPPVVTPVPSPELEVVKTGPVNADEDGSGDVSEGDTLTYTVTATNTGTANLTDVVVIDAMLTPGSQTCPLLAPGETCVLEGTYTVTAEDVAAGEIENTATGSTDQTETITTPPVVTPVPSPELEVVKSDPVNADEDGSGDLSVGDTLTYTVTATNTGEANLTNVVVSDPLLSPDSVTCPLLAPGETCVLEGTYVVTADDVETGTIENTGTGGSDQTDEIESIVVTPLPVPDLMIVKDEPVLTDDADGSEDISEGDTLTYTVTATNNGTANLTDVVVSDPLLTPDSVTCPLLAPGETCVLEGTYVVTADDVETGSITNTGSGGSDQTETITTPPVVTPLVPPDLTVVKTGPVNADEDGSGDVSVGDTLTYTVTATNTGEANLTNVVVSDSMLDPDSITCEFMEPGDTCVLEGTYVVTAEDVSAGEITNTGTGDGDQTGGVDSIVVSPVPLPRLMVEKGAPLLLEDADESGDISAGDTLSYTVTATNTGTANLTDVVVSDPLLDPDSVTCPLLAPGETCELTGTYIVTAGDVEAGSVANTGTGGSDQTEVTTTPPVVTPLPAPELAIVKDEPVNADDDGSGDIEAGDTLTYTVTATNTGEANLTNVVVSDPMLSPDSVTCAFLAPGETCVLEGSYVVTDADAEAGSILNTATADSDQTGSVTDQVEVPVASGDELGTGGGGGTGGQELGNTGADAAGLLRMALMLLLAGSLMLLTLGRMRRSSVMLRG</sequence>
<feature type="domain" description="DUF7507" evidence="4">
    <location>
        <begin position="3537"/>
        <end position="3633"/>
    </location>
</feature>
<comment type="caution">
    <text evidence="5">The sequence shown here is derived from an EMBL/GenBank/DDBJ whole genome shotgun (WGS) entry which is preliminary data.</text>
</comment>
<feature type="domain" description="DUF7507" evidence="4">
    <location>
        <begin position="1332"/>
        <end position="1423"/>
    </location>
</feature>
<dbReference type="NCBIfam" id="TIGR01451">
    <property type="entry name" value="B_ant_repeat"/>
    <property type="match status" value="26"/>
</dbReference>
<feature type="domain" description="DUF7507" evidence="4">
    <location>
        <begin position="2890"/>
        <end position="2975"/>
    </location>
</feature>
<keyword evidence="6" id="KW-1185">Reference proteome</keyword>
<feature type="domain" description="DUF7507" evidence="4">
    <location>
        <begin position="3647"/>
        <end position="3743"/>
    </location>
</feature>
<reference evidence="5" key="1">
    <citation type="submission" date="2023-06" db="EMBL/GenBank/DDBJ databases">
        <title>SYSU T00b26.</title>
        <authorList>
            <person name="Gao L."/>
            <person name="Fang B.-Z."/>
            <person name="Li W.-J."/>
        </authorList>
    </citation>
    <scope>NUCLEOTIDE SEQUENCE</scope>
    <source>
        <strain evidence="5">SYSU T00b26</strain>
    </source>
</reference>
<evidence type="ECO:0000256" key="2">
    <source>
        <dbReference type="SAM" id="Phobius"/>
    </source>
</evidence>
<dbReference type="InterPro" id="IPR055354">
    <property type="entry name" value="DUF7507"/>
</dbReference>
<evidence type="ECO:0000313" key="6">
    <source>
        <dbReference type="Proteomes" id="UP001172738"/>
    </source>
</evidence>
<feature type="domain" description="DUF7507" evidence="4">
    <location>
        <begin position="2550"/>
        <end position="2645"/>
    </location>
</feature>
<feature type="domain" description="DUF7507" evidence="4">
    <location>
        <begin position="2441"/>
        <end position="2535"/>
    </location>
</feature>
<feature type="domain" description="DUF11" evidence="3">
    <location>
        <begin position="872"/>
        <end position="914"/>
    </location>
</feature>
<keyword evidence="2" id="KW-1133">Transmembrane helix</keyword>
<feature type="domain" description="DUF7507" evidence="4">
    <location>
        <begin position="3757"/>
        <end position="3851"/>
    </location>
</feature>
<dbReference type="RefSeq" id="WP_301126157.1">
    <property type="nucleotide sequence ID" value="NZ_JAUHPV010000002.1"/>
</dbReference>
<feature type="region of interest" description="Disordered" evidence="1">
    <location>
        <begin position="1117"/>
        <end position="1140"/>
    </location>
</feature>
<feature type="domain" description="DUF7507" evidence="4">
    <location>
        <begin position="2989"/>
        <end position="3085"/>
    </location>
</feature>
<dbReference type="InterPro" id="IPR051172">
    <property type="entry name" value="Chlamydia_OmcB"/>
</dbReference>
<feature type="compositionally biased region" description="Basic and acidic residues" evidence="1">
    <location>
        <begin position="1117"/>
        <end position="1128"/>
    </location>
</feature>
<feature type="transmembrane region" description="Helical" evidence="2">
    <location>
        <begin position="4333"/>
        <end position="4352"/>
    </location>
</feature>
<feature type="region of interest" description="Disordered" evidence="1">
    <location>
        <begin position="3951"/>
        <end position="3972"/>
    </location>
</feature>
<feature type="domain" description="DUF7507" evidence="4">
    <location>
        <begin position="3209"/>
        <end position="3303"/>
    </location>
</feature>
<dbReference type="EMBL" id="JAUHPV010000002">
    <property type="protein sequence ID" value="MDN4471957.1"/>
    <property type="molecule type" value="Genomic_DNA"/>
</dbReference>
<feature type="domain" description="DUF7507" evidence="4">
    <location>
        <begin position="748"/>
        <end position="838"/>
    </location>
</feature>
<dbReference type="Gene3D" id="2.60.40.10">
    <property type="entry name" value="Immunoglobulins"/>
    <property type="match status" value="2"/>
</dbReference>
<feature type="domain" description="DUF7507" evidence="4">
    <location>
        <begin position="2770"/>
        <end position="2864"/>
    </location>
</feature>
<feature type="region of interest" description="Disordered" evidence="1">
    <location>
        <begin position="2745"/>
        <end position="2770"/>
    </location>
</feature>
<feature type="domain" description="DUF7507" evidence="4">
    <location>
        <begin position="1554"/>
        <end position="1641"/>
    </location>
</feature>
<feature type="domain" description="DUF7507" evidence="4">
    <location>
        <begin position="636"/>
        <end position="738"/>
    </location>
</feature>
<feature type="region of interest" description="Disordered" evidence="1">
    <location>
        <begin position="1976"/>
        <end position="2020"/>
    </location>
</feature>
<feature type="compositionally biased region" description="Low complexity" evidence="1">
    <location>
        <begin position="2755"/>
        <end position="2770"/>
    </location>
</feature>
<feature type="domain" description="DUF7507" evidence="4">
    <location>
        <begin position="4197"/>
        <end position="4294"/>
    </location>
</feature>
<dbReference type="PANTHER" id="PTHR34819">
    <property type="entry name" value="LARGE CYSTEINE-RICH PERIPLASMIC PROTEIN OMCB"/>
    <property type="match status" value="1"/>
</dbReference>
<accession>A0ABT8FYQ7</accession>
<dbReference type="InterPro" id="IPR047589">
    <property type="entry name" value="DUF11_rpt"/>
</dbReference>
<feature type="region of interest" description="Disordered" evidence="1">
    <location>
        <begin position="2198"/>
        <end position="2219"/>
    </location>
</feature>
<evidence type="ECO:0000313" key="5">
    <source>
        <dbReference type="EMBL" id="MDN4471957.1"/>
    </source>
</evidence>
<feature type="domain" description="DUF11" evidence="3">
    <location>
        <begin position="514"/>
        <end position="629"/>
    </location>
</feature>
<feature type="domain" description="DUF7507" evidence="4">
    <location>
        <begin position="3978"/>
        <end position="4075"/>
    </location>
</feature>
<keyword evidence="2" id="KW-0812">Transmembrane</keyword>
<evidence type="ECO:0000259" key="4">
    <source>
        <dbReference type="Pfam" id="PF24346"/>
    </source>
</evidence>
<feature type="domain" description="DUF7507" evidence="4">
    <location>
        <begin position="1890"/>
        <end position="1985"/>
    </location>
</feature>
<dbReference type="Pfam" id="PF01345">
    <property type="entry name" value="DUF11"/>
    <property type="match status" value="2"/>
</dbReference>
<feature type="domain" description="DUF7507" evidence="4">
    <location>
        <begin position="2111"/>
        <end position="2207"/>
    </location>
</feature>
<protein>
    <submittedName>
        <fullName evidence="5">Uncharacterized protein</fullName>
    </submittedName>
</protein>
<gene>
    <name evidence="5" type="ORF">QQX04_02990</name>
</gene>
<feature type="region of interest" description="Disordered" evidence="1">
    <location>
        <begin position="3213"/>
        <end position="3232"/>
    </location>
</feature>
<feature type="domain" description="DUF7507" evidence="4">
    <location>
        <begin position="3881"/>
        <end position="3960"/>
    </location>
</feature>
<dbReference type="InterPro" id="IPR013783">
    <property type="entry name" value="Ig-like_fold"/>
</dbReference>
<feature type="domain" description="DUF7507" evidence="4">
    <location>
        <begin position="3318"/>
        <end position="3413"/>
    </location>
</feature>
<feature type="domain" description="DUF7507" evidence="4">
    <location>
        <begin position="2222"/>
        <end position="2312"/>
    </location>
</feature>